<dbReference type="PANTHER" id="PTHR48107:SF16">
    <property type="entry name" value="NADPH-DEPENDENT ALDEHYDE REDUCTASE 1, CHLOROPLASTIC"/>
    <property type="match status" value="1"/>
</dbReference>
<dbReference type="InterPro" id="IPR036291">
    <property type="entry name" value="NAD(P)-bd_dom_sf"/>
</dbReference>
<dbReference type="Pfam" id="PF13561">
    <property type="entry name" value="adh_short_C2"/>
    <property type="match status" value="1"/>
</dbReference>
<evidence type="ECO:0000256" key="2">
    <source>
        <dbReference type="ARBA" id="ARBA00023002"/>
    </source>
</evidence>
<evidence type="ECO:0000313" key="3">
    <source>
        <dbReference type="EMBL" id="CUO46207.1"/>
    </source>
</evidence>
<dbReference type="PRINTS" id="PR00080">
    <property type="entry name" value="SDRFAMILY"/>
</dbReference>
<protein>
    <submittedName>
        <fullName evidence="3">Short chain dehydrogenase/reductase family oxidoreductase</fullName>
        <ecNumber evidence="3">1.-.-.-</ecNumber>
    </submittedName>
</protein>
<dbReference type="AlphaFoldDB" id="A0A174F9G8"/>
<dbReference type="GO" id="GO:0008206">
    <property type="term" value="P:bile acid metabolic process"/>
    <property type="evidence" value="ECO:0007669"/>
    <property type="project" value="UniProtKB-ARBA"/>
</dbReference>
<dbReference type="OrthoDB" id="9803333at2"/>
<proteinExistence type="inferred from homology"/>
<dbReference type="Gene3D" id="3.40.50.720">
    <property type="entry name" value="NAD(P)-binding Rossmann-like Domain"/>
    <property type="match status" value="1"/>
</dbReference>
<dbReference type="STRING" id="84024.ERS852471_00531"/>
<dbReference type="InterPro" id="IPR002347">
    <property type="entry name" value="SDR_fam"/>
</dbReference>
<dbReference type="GO" id="GO:0016614">
    <property type="term" value="F:oxidoreductase activity, acting on CH-OH group of donors"/>
    <property type="evidence" value="ECO:0007669"/>
    <property type="project" value="UniProtKB-ARBA"/>
</dbReference>
<dbReference type="PROSITE" id="PS00061">
    <property type="entry name" value="ADH_SHORT"/>
    <property type="match status" value="1"/>
</dbReference>
<dbReference type="InterPro" id="IPR020904">
    <property type="entry name" value="Sc_DH/Rdtase_CS"/>
</dbReference>
<evidence type="ECO:0000313" key="4">
    <source>
        <dbReference type="Proteomes" id="UP000095558"/>
    </source>
</evidence>
<accession>A0A174F9G8</accession>
<dbReference type="FunFam" id="3.40.50.720:FF:000084">
    <property type="entry name" value="Short-chain dehydrogenase reductase"/>
    <property type="match status" value="1"/>
</dbReference>
<name>A0A174F9G8_9CLOT</name>
<keyword evidence="2 3" id="KW-0560">Oxidoreductase</keyword>
<gene>
    <name evidence="3" type="primary">ydaD</name>
    <name evidence="3" type="ORF">ERS852470_02416</name>
</gene>
<organism evidence="3 4">
    <name type="scientific">Clostridium disporicum</name>
    <dbReference type="NCBI Taxonomy" id="84024"/>
    <lineage>
        <taxon>Bacteria</taxon>
        <taxon>Bacillati</taxon>
        <taxon>Bacillota</taxon>
        <taxon>Clostridia</taxon>
        <taxon>Eubacteriales</taxon>
        <taxon>Clostridiaceae</taxon>
        <taxon>Clostridium</taxon>
    </lineage>
</organism>
<dbReference type="Proteomes" id="UP000095558">
    <property type="component" value="Unassembled WGS sequence"/>
</dbReference>
<evidence type="ECO:0000256" key="1">
    <source>
        <dbReference type="ARBA" id="ARBA00006484"/>
    </source>
</evidence>
<dbReference type="PANTHER" id="PTHR48107">
    <property type="entry name" value="NADPH-DEPENDENT ALDEHYDE REDUCTASE-LIKE PROTEIN, CHLOROPLASTIC-RELATED"/>
    <property type="match status" value="1"/>
</dbReference>
<dbReference type="RefSeq" id="WP_055277154.1">
    <property type="nucleotide sequence ID" value="NZ_CYZV01000025.1"/>
</dbReference>
<dbReference type="PRINTS" id="PR00081">
    <property type="entry name" value="GDHRDH"/>
</dbReference>
<sequence>MNFPTSFPAQHQNIHPGFESEMNPVPIYYDEKYIKSGDLLKDKVAIITGGDSGIGRAVAIAYAYQGADIVIVYYNEKKDAEDTKKLIEATGRKCSIYSGDISDVTFCSSVIENVIKEHGKIDILVNNAAVQYECKDFKQISDSQFDKTMKTNIYGTFYMSREALKHMKSGSCIINTASVTAFAGNEKLIDYSMTKGAIVTLTRSLSTSLAKNKSGIRVNAVAPGPIWTPLIPSSFEKGEIPQFGSNTPMDRAGQPVECAGAYVFLASEAASYITGQTIHINGGEIVNS</sequence>
<dbReference type="NCBIfam" id="NF005214">
    <property type="entry name" value="PRK06701.1"/>
    <property type="match status" value="1"/>
</dbReference>
<dbReference type="EMBL" id="CYZV01000025">
    <property type="protein sequence ID" value="CUO46207.1"/>
    <property type="molecule type" value="Genomic_DNA"/>
</dbReference>
<dbReference type="SUPFAM" id="SSF51735">
    <property type="entry name" value="NAD(P)-binding Rossmann-fold domains"/>
    <property type="match status" value="1"/>
</dbReference>
<comment type="similarity">
    <text evidence="1">Belongs to the short-chain dehydrogenases/reductases (SDR) family.</text>
</comment>
<reference evidence="3 4" key="1">
    <citation type="submission" date="2015-09" db="EMBL/GenBank/DDBJ databases">
        <authorList>
            <consortium name="Pathogen Informatics"/>
        </authorList>
    </citation>
    <scope>NUCLEOTIDE SEQUENCE [LARGE SCALE GENOMIC DNA]</scope>
    <source>
        <strain evidence="3 4">2789STDY5834855</strain>
    </source>
</reference>
<dbReference type="EC" id="1.-.-.-" evidence="3"/>